<dbReference type="AlphaFoldDB" id="A0A7G9S5K6"/>
<evidence type="ECO:0000256" key="2">
    <source>
        <dbReference type="RuleBase" id="RU003875"/>
    </source>
</evidence>
<dbReference type="GO" id="GO:0016722">
    <property type="term" value="F:oxidoreductase activity, acting on metal ions"/>
    <property type="evidence" value="ECO:0007669"/>
    <property type="project" value="InterPro"/>
</dbReference>
<dbReference type="PANTHER" id="PTHR42932">
    <property type="entry name" value="GENERAL STRESS PROTEIN 20U"/>
    <property type="match status" value="1"/>
</dbReference>
<dbReference type="PANTHER" id="PTHR42932:SF2">
    <property type="entry name" value="DNA PROTECTION DURING STARVATION PROTEIN 1"/>
    <property type="match status" value="1"/>
</dbReference>
<keyword evidence="5" id="KW-1185">Reference proteome</keyword>
<sequence length="162" mass="17820">MAYLEKHSTTLRDDDARLAGVAKHLTPVLHNLIALGVNGKQAHWHVRGENFVSVHEFLDEIIAHAQDNADTIAERLVALGLAVDARINTVAEKSGNPAMLVGFQQAEVTVREMIAQLDATLDALYSAVDGLERIDPVSQDLVIAAAQLFDKDRWFLNSHYAK</sequence>
<reference evidence="4 5" key="1">
    <citation type="submission" date="2020-08" db="EMBL/GenBank/DDBJ databases">
        <title>Genome sequence of Leucobacter denitrificans KACC 14055T.</title>
        <authorList>
            <person name="Hyun D.-W."/>
            <person name="Bae J.-W."/>
        </authorList>
    </citation>
    <scope>NUCLEOTIDE SEQUENCE [LARGE SCALE GENOMIC DNA]</scope>
    <source>
        <strain evidence="4 5">KACC 14055</strain>
    </source>
</reference>
<dbReference type="EMBL" id="CP060716">
    <property type="protein sequence ID" value="QNN63131.1"/>
    <property type="molecule type" value="Genomic_DNA"/>
</dbReference>
<organism evidence="4 5">
    <name type="scientific">Leucobacter denitrificans</name>
    <dbReference type="NCBI Taxonomy" id="683042"/>
    <lineage>
        <taxon>Bacteria</taxon>
        <taxon>Bacillati</taxon>
        <taxon>Actinomycetota</taxon>
        <taxon>Actinomycetes</taxon>
        <taxon>Micrococcales</taxon>
        <taxon>Microbacteriaceae</taxon>
        <taxon>Leucobacter</taxon>
    </lineage>
</organism>
<dbReference type="InterPro" id="IPR023188">
    <property type="entry name" value="DPS_DNA-bd_CS"/>
</dbReference>
<dbReference type="SUPFAM" id="SSF47240">
    <property type="entry name" value="Ferritin-like"/>
    <property type="match status" value="1"/>
</dbReference>
<comment type="similarity">
    <text evidence="1 2">Belongs to the Dps family.</text>
</comment>
<dbReference type="RefSeq" id="WP_187555599.1">
    <property type="nucleotide sequence ID" value="NZ_CP060716.1"/>
</dbReference>
<evidence type="ECO:0000313" key="4">
    <source>
        <dbReference type="EMBL" id="QNN63131.1"/>
    </source>
</evidence>
<dbReference type="PIRSF" id="PIRSF005900">
    <property type="entry name" value="Dps"/>
    <property type="match status" value="1"/>
</dbReference>
<feature type="domain" description="Ferritin/DPS" evidence="3">
    <location>
        <begin position="23"/>
        <end position="160"/>
    </location>
</feature>
<evidence type="ECO:0000313" key="5">
    <source>
        <dbReference type="Proteomes" id="UP000515934"/>
    </source>
</evidence>
<dbReference type="KEGG" id="ldn:H9L06_01810"/>
<name>A0A7G9S5K6_9MICO</name>
<dbReference type="PRINTS" id="PR01346">
    <property type="entry name" value="HELNAPAPROT"/>
</dbReference>
<dbReference type="Proteomes" id="UP000515934">
    <property type="component" value="Chromosome"/>
</dbReference>
<dbReference type="InterPro" id="IPR002177">
    <property type="entry name" value="DPS_DNA-bd"/>
</dbReference>
<accession>A0A7G9S5K6</accession>
<dbReference type="Pfam" id="PF00210">
    <property type="entry name" value="Ferritin"/>
    <property type="match status" value="1"/>
</dbReference>
<dbReference type="InterPro" id="IPR009078">
    <property type="entry name" value="Ferritin-like_SF"/>
</dbReference>
<proteinExistence type="inferred from homology"/>
<dbReference type="CDD" id="cd01043">
    <property type="entry name" value="DPS"/>
    <property type="match status" value="1"/>
</dbReference>
<dbReference type="InterPro" id="IPR008331">
    <property type="entry name" value="Ferritin_DPS_dom"/>
</dbReference>
<gene>
    <name evidence="4" type="ORF">H9L06_01810</name>
</gene>
<protein>
    <submittedName>
        <fullName evidence="4">DNA starvation/stationary phase protection protein</fullName>
    </submittedName>
</protein>
<dbReference type="InterPro" id="IPR012347">
    <property type="entry name" value="Ferritin-like"/>
</dbReference>
<evidence type="ECO:0000259" key="3">
    <source>
        <dbReference type="Pfam" id="PF00210"/>
    </source>
</evidence>
<evidence type="ECO:0000256" key="1">
    <source>
        <dbReference type="ARBA" id="ARBA00009497"/>
    </source>
</evidence>
<dbReference type="Gene3D" id="1.20.1260.10">
    <property type="match status" value="1"/>
</dbReference>
<dbReference type="GO" id="GO:0008199">
    <property type="term" value="F:ferric iron binding"/>
    <property type="evidence" value="ECO:0007669"/>
    <property type="project" value="InterPro"/>
</dbReference>
<dbReference type="PROSITE" id="PS00818">
    <property type="entry name" value="DPS_1"/>
    <property type="match status" value="1"/>
</dbReference>